<gene>
    <name evidence="2" type="ORF">Acr_19g0007240</name>
</gene>
<name>A0A7J0GAF7_9ERIC</name>
<feature type="region of interest" description="Disordered" evidence="1">
    <location>
        <begin position="126"/>
        <end position="151"/>
    </location>
</feature>
<accession>A0A7J0GAF7</accession>
<feature type="region of interest" description="Disordered" evidence="1">
    <location>
        <begin position="22"/>
        <end position="62"/>
    </location>
</feature>
<protein>
    <submittedName>
        <fullName evidence="2">Uncharacterized protein</fullName>
    </submittedName>
</protein>
<reference evidence="2 3" key="1">
    <citation type="submission" date="2019-07" db="EMBL/GenBank/DDBJ databases">
        <title>De Novo Assembly of kiwifruit Actinidia rufa.</title>
        <authorList>
            <person name="Sugita-Konishi S."/>
            <person name="Sato K."/>
            <person name="Mori E."/>
            <person name="Abe Y."/>
            <person name="Kisaki G."/>
            <person name="Hamano K."/>
            <person name="Suezawa K."/>
            <person name="Otani M."/>
            <person name="Fukuda T."/>
            <person name="Manabe T."/>
            <person name="Gomi K."/>
            <person name="Tabuchi M."/>
            <person name="Akimitsu K."/>
            <person name="Kataoka I."/>
        </authorList>
    </citation>
    <scope>NUCLEOTIDE SEQUENCE [LARGE SCALE GENOMIC DNA]</scope>
    <source>
        <strain evidence="3">cv. Fuchu</strain>
    </source>
</reference>
<proteinExistence type="predicted"/>
<feature type="compositionally biased region" description="Basic residues" evidence="1">
    <location>
        <begin position="140"/>
        <end position="149"/>
    </location>
</feature>
<sequence length="275" mass="29520">MTRCSLEVVNVFKAALRRKTVPTSNGKEQYGGEVSLSSSTDPDGMAGSGKIGNRSLSDGRATDDDEGVILELELILGGIVGLGDNDGPSIHTEVRPVSQGLVPDGALISHEPDIGISARQSRVLLSNDSMEGDGPGKRNTTGKKWRKLAHSTSQQQVSEISSGVKRSRDSTQVIGGKVTQDIAEPDGKGTILAPDNNDRSMLELPKAWEPKGILFLQFLRKSEDPPLVFLIETKSESKAMEFLGCKLGMAGGFFVKGKVYWGHWLCFGDVSCMSL</sequence>
<comment type="caution">
    <text evidence="2">The sequence shown here is derived from an EMBL/GenBank/DDBJ whole genome shotgun (WGS) entry which is preliminary data.</text>
</comment>
<evidence type="ECO:0000256" key="1">
    <source>
        <dbReference type="SAM" id="MobiDB-lite"/>
    </source>
</evidence>
<dbReference type="Proteomes" id="UP000585474">
    <property type="component" value="Unassembled WGS sequence"/>
</dbReference>
<evidence type="ECO:0000313" key="3">
    <source>
        <dbReference type="Proteomes" id="UP000585474"/>
    </source>
</evidence>
<keyword evidence="3" id="KW-1185">Reference proteome</keyword>
<organism evidence="2 3">
    <name type="scientific">Actinidia rufa</name>
    <dbReference type="NCBI Taxonomy" id="165716"/>
    <lineage>
        <taxon>Eukaryota</taxon>
        <taxon>Viridiplantae</taxon>
        <taxon>Streptophyta</taxon>
        <taxon>Embryophyta</taxon>
        <taxon>Tracheophyta</taxon>
        <taxon>Spermatophyta</taxon>
        <taxon>Magnoliopsida</taxon>
        <taxon>eudicotyledons</taxon>
        <taxon>Gunneridae</taxon>
        <taxon>Pentapetalae</taxon>
        <taxon>asterids</taxon>
        <taxon>Ericales</taxon>
        <taxon>Actinidiaceae</taxon>
        <taxon>Actinidia</taxon>
    </lineage>
</organism>
<dbReference type="AlphaFoldDB" id="A0A7J0GAF7"/>
<evidence type="ECO:0000313" key="2">
    <source>
        <dbReference type="EMBL" id="GFZ07787.1"/>
    </source>
</evidence>
<dbReference type="EMBL" id="BJWL01000019">
    <property type="protein sequence ID" value="GFZ07787.1"/>
    <property type="molecule type" value="Genomic_DNA"/>
</dbReference>